<proteinExistence type="predicted"/>
<dbReference type="Gene3D" id="1.25.40.10">
    <property type="entry name" value="Tetratricopeptide repeat domain"/>
    <property type="match status" value="1"/>
</dbReference>
<evidence type="ECO:0000313" key="1">
    <source>
        <dbReference type="EMBL" id="KAL3535071.1"/>
    </source>
</evidence>
<keyword evidence="2" id="KW-1185">Reference proteome</keyword>
<name>A0ABD3AVF1_9GENT</name>
<dbReference type="InterPro" id="IPR011990">
    <property type="entry name" value="TPR-like_helical_dom_sf"/>
</dbReference>
<organism evidence="1 2">
    <name type="scientific">Cinchona calisaya</name>
    <dbReference type="NCBI Taxonomy" id="153742"/>
    <lineage>
        <taxon>Eukaryota</taxon>
        <taxon>Viridiplantae</taxon>
        <taxon>Streptophyta</taxon>
        <taxon>Embryophyta</taxon>
        <taxon>Tracheophyta</taxon>
        <taxon>Spermatophyta</taxon>
        <taxon>Magnoliopsida</taxon>
        <taxon>eudicotyledons</taxon>
        <taxon>Gunneridae</taxon>
        <taxon>Pentapetalae</taxon>
        <taxon>asterids</taxon>
        <taxon>lamiids</taxon>
        <taxon>Gentianales</taxon>
        <taxon>Rubiaceae</taxon>
        <taxon>Cinchonoideae</taxon>
        <taxon>Cinchoneae</taxon>
        <taxon>Cinchona</taxon>
    </lineage>
</organism>
<accession>A0ABD3AVF1</accession>
<reference evidence="1 2" key="1">
    <citation type="submission" date="2024-11" db="EMBL/GenBank/DDBJ databases">
        <title>A near-complete genome assembly of Cinchona calisaya.</title>
        <authorList>
            <person name="Lian D.C."/>
            <person name="Zhao X.W."/>
            <person name="Wei L."/>
        </authorList>
    </citation>
    <scope>NUCLEOTIDE SEQUENCE [LARGE SCALE GENOMIC DNA]</scope>
    <source>
        <tissue evidence="1">Nenye</tissue>
    </source>
</reference>
<dbReference type="AlphaFoldDB" id="A0ABD3AVF1"/>
<gene>
    <name evidence="1" type="ORF">ACH5RR_003532</name>
</gene>
<dbReference type="Proteomes" id="UP001630127">
    <property type="component" value="Unassembled WGS sequence"/>
</dbReference>
<comment type="caution">
    <text evidence="1">The sequence shown here is derived from an EMBL/GenBank/DDBJ whole genome shotgun (WGS) entry which is preliminary data.</text>
</comment>
<evidence type="ECO:0000313" key="2">
    <source>
        <dbReference type="Proteomes" id="UP001630127"/>
    </source>
</evidence>
<sequence length="119" mass="13563">MMPLPCVVLFNQLLTGIVKLKHYSSVVTLFKDFCILGTLVDDYSLNIVIKCYCMSRVDLGFCILSGFFKQGVVPDVSTFSTLLKGQFRENYPNHSNIIINSSSCRSVVTRLYWYYILVV</sequence>
<protein>
    <submittedName>
        <fullName evidence="1">Uncharacterized protein</fullName>
    </submittedName>
</protein>
<dbReference type="EMBL" id="JBJUIK010000002">
    <property type="protein sequence ID" value="KAL3535071.1"/>
    <property type="molecule type" value="Genomic_DNA"/>
</dbReference>